<dbReference type="PANTHER" id="PTHR38248:SF2">
    <property type="entry name" value="FUNK1 11"/>
    <property type="match status" value="1"/>
</dbReference>
<evidence type="ECO:0000256" key="1">
    <source>
        <dbReference type="SAM" id="MobiDB-lite"/>
    </source>
</evidence>
<name>A0A2H3JM66_WOLCO</name>
<dbReference type="AlphaFoldDB" id="A0A2H3JM66"/>
<dbReference type="OrthoDB" id="2747778at2759"/>
<evidence type="ECO:0000313" key="3">
    <source>
        <dbReference type="EMBL" id="PCH37097.1"/>
    </source>
</evidence>
<organism evidence="3 4">
    <name type="scientific">Wolfiporia cocos (strain MD-104)</name>
    <name type="common">Brown rot fungus</name>
    <dbReference type="NCBI Taxonomy" id="742152"/>
    <lineage>
        <taxon>Eukaryota</taxon>
        <taxon>Fungi</taxon>
        <taxon>Dikarya</taxon>
        <taxon>Basidiomycota</taxon>
        <taxon>Agaricomycotina</taxon>
        <taxon>Agaricomycetes</taxon>
        <taxon>Polyporales</taxon>
        <taxon>Phaeolaceae</taxon>
        <taxon>Wolfiporia</taxon>
    </lineage>
</organism>
<dbReference type="PANTHER" id="PTHR38248">
    <property type="entry name" value="FUNK1 6"/>
    <property type="match status" value="1"/>
</dbReference>
<feature type="compositionally biased region" description="Basic and acidic residues" evidence="1">
    <location>
        <begin position="1"/>
        <end position="20"/>
    </location>
</feature>
<keyword evidence="4" id="KW-1185">Reference proteome</keyword>
<gene>
    <name evidence="3" type="ORF">WOLCODRAFT_167302</name>
</gene>
<dbReference type="Pfam" id="PF17667">
    <property type="entry name" value="Pkinase_fungal"/>
    <property type="match status" value="1"/>
</dbReference>
<evidence type="ECO:0000313" key="4">
    <source>
        <dbReference type="Proteomes" id="UP000218811"/>
    </source>
</evidence>
<protein>
    <recommendedName>
        <fullName evidence="2">Fungal-type protein kinase domain-containing protein</fullName>
    </recommendedName>
</protein>
<feature type="region of interest" description="Disordered" evidence="1">
    <location>
        <begin position="1"/>
        <end position="23"/>
    </location>
</feature>
<proteinExistence type="predicted"/>
<feature type="domain" description="Fungal-type protein kinase" evidence="2">
    <location>
        <begin position="230"/>
        <end position="355"/>
    </location>
</feature>
<reference evidence="3 4" key="1">
    <citation type="journal article" date="2012" name="Science">
        <title>The Paleozoic origin of enzymatic lignin decomposition reconstructed from 31 fungal genomes.</title>
        <authorList>
            <person name="Floudas D."/>
            <person name="Binder M."/>
            <person name="Riley R."/>
            <person name="Barry K."/>
            <person name="Blanchette R.A."/>
            <person name="Henrissat B."/>
            <person name="Martinez A.T."/>
            <person name="Otillar R."/>
            <person name="Spatafora J.W."/>
            <person name="Yadav J.S."/>
            <person name="Aerts A."/>
            <person name="Benoit I."/>
            <person name="Boyd A."/>
            <person name="Carlson A."/>
            <person name="Copeland A."/>
            <person name="Coutinho P.M."/>
            <person name="de Vries R.P."/>
            <person name="Ferreira P."/>
            <person name="Findley K."/>
            <person name="Foster B."/>
            <person name="Gaskell J."/>
            <person name="Glotzer D."/>
            <person name="Gorecki P."/>
            <person name="Heitman J."/>
            <person name="Hesse C."/>
            <person name="Hori C."/>
            <person name="Igarashi K."/>
            <person name="Jurgens J.A."/>
            <person name="Kallen N."/>
            <person name="Kersten P."/>
            <person name="Kohler A."/>
            <person name="Kuees U."/>
            <person name="Kumar T.K.A."/>
            <person name="Kuo A."/>
            <person name="LaButti K."/>
            <person name="Larrondo L.F."/>
            <person name="Lindquist E."/>
            <person name="Ling A."/>
            <person name="Lombard V."/>
            <person name="Lucas S."/>
            <person name="Lundell T."/>
            <person name="Martin R."/>
            <person name="McLaughlin D.J."/>
            <person name="Morgenstern I."/>
            <person name="Morin E."/>
            <person name="Murat C."/>
            <person name="Nagy L.G."/>
            <person name="Nolan M."/>
            <person name="Ohm R.A."/>
            <person name="Patyshakuliyeva A."/>
            <person name="Rokas A."/>
            <person name="Ruiz-Duenas F.J."/>
            <person name="Sabat G."/>
            <person name="Salamov A."/>
            <person name="Samejima M."/>
            <person name="Schmutz J."/>
            <person name="Slot J.C."/>
            <person name="St John F."/>
            <person name="Stenlid J."/>
            <person name="Sun H."/>
            <person name="Sun S."/>
            <person name="Syed K."/>
            <person name="Tsang A."/>
            <person name="Wiebenga A."/>
            <person name="Young D."/>
            <person name="Pisabarro A."/>
            <person name="Eastwood D.C."/>
            <person name="Martin F."/>
            <person name="Cullen D."/>
            <person name="Grigoriev I.V."/>
            <person name="Hibbett D.S."/>
        </authorList>
    </citation>
    <scope>NUCLEOTIDE SEQUENCE [LARGE SCALE GENOMIC DNA]</scope>
    <source>
        <strain evidence="3 4">MD-104</strain>
    </source>
</reference>
<dbReference type="InterPro" id="IPR040976">
    <property type="entry name" value="Pkinase_fungal"/>
</dbReference>
<dbReference type="EMBL" id="KB467909">
    <property type="protein sequence ID" value="PCH37097.1"/>
    <property type="molecule type" value="Genomic_DNA"/>
</dbReference>
<feature type="region of interest" description="Disordered" evidence="1">
    <location>
        <begin position="476"/>
        <end position="514"/>
    </location>
</feature>
<dbReference type="STRING" id="742152.A0A2H3JM66"/>
<sequence>MDEKTHRHRSQEFGDGRPDEEREVDDALAALTEKTCKLMLTHGSNCCSGLGIHGKKARIYRFDGSSAIVSRTFKYAENPEFLREFLRCSDYKPVASSGLDDCSRPARSDEIKRARKYHDEREPGCWCDDSLTNKCVVRLGSDGNKYLNPCQASDRPQLFSHLGIVREAVNIGDDMHGVRVIIKDNRNQCSHRSKIAFWTQTQKVLDTNSDVPSGLVRLVAGADLEIMSEHDRCSYDLVGVAITQFCSTRELVEAIRDATIEIFAGHLNAYLYMKSKGCIIDFDNSSFINSSETESINSFGDELLISSDLDAELKERTSTRKFIAVEQLYNKSGTPITHEVRHDLESFYWVLIWIILRHTHHNDPEGTRACDALFGAASGKDAKVRKMYFVNDPEFDLQVLDNAPLSYIIDRFTDLVQNSLPIRKRRNRSSPLTHAAILSMFDAALKMPGWPKGDAAIPFVSPSAHRVDPSQFIICPPTGSRSSRRPLGDRRDDIDLVGPYGRDSKRTKRGTEAW</sequence>
<accession>A0A2H3JM66</accession>
<dbReference type="Proteomes" id="UP000218811">
    <property type="component" value="Unassembled WGS sequence"/>
</dbReference>
<evidence type="ECO:0000259" key="2">
    <source>
        <dbReference type="Pfam" id="PF17667"/>
    </source>
</evidence>